<dbReference type="Pfam" id="PF23543">
    <property type="entry name" value="DUF6688_C"/>
    <property type="match status" value="1"/>
</dbReference>
<evidence type="ECO:0000313" key="4">
    <source>
        <dbReference type="EMBL" id="SFB67160.1"/>
    </source>
</evidence>
<evidence type="ECO:0000313" key="5">
    <source>
        <dbReference type="Proteomes" id="UP000182192"/>
    </source>
</evidence>
<dbReference type="EMBL" id="FOKQ01000001">
    <property type="protein sequence ID" value="SFB67160.1"/>
    <property type="molecule type" value="Genomic_DNA"/>
</dbReference>
<accession>A0A1I1D2Z4</accession>
<proteinExistence type="predicted"/>
<feature type="transmembrane region" description="Helical" evidence="1">
    <location>
        <begin position="6"/>
        <end position="24"/>
    </location>
</feature>
<feature type="transmembrane region" description="Helical" evidence="1">
    <location>
        <begin position="80"/>
        <end position="99"/>
    </location>
</feature>
<dbReference type="InterPro" id="IPR046510">
    <property type="entry name" value="DUF6688_N"/>
</dbReference>
<keyword evidence="1" id="KW-0812">Transmembrane</keyword>
<dbReference type="Pfam" id="PF20394">
    <property type="entry name" value="DUF6688"/>
    <property type="match status" value="1"/>
</dbReference>
<feature type="transmembrane region" description="Helical" evidence="1">
    <location>
        <begin position="327"/>
        <end position="346"/>
    </location>
</feature>
<evidence type="ECO:0000259" key="2">
    <source>
        <dbReference type="Pfam" id="PF20394"/>
    </source>
</evidence>
<dbReference type="AlphaFoldDB" id="A0A1I1D2Z4"/>
<dbReference type="Proteomes" id="UP000182192">
    <property type="component" value="Unassembled WGS sequence"/>
</dbReference>
<feature type="domain" description="DUF6688" evidence="2">
    <location>
        <begin position="5"/>
        <end position="245"/>
    </location>
</feature>
<dbReference type="InterPro" id="IPR056491">
    <property type="entry name" value="DUF6688_C"/>
</dbReference>
<protein>
    <submittedName>
        <fullName evidence="4">Uncharacterized protein</fullName>
    </submittedName>
</protein>
<gene>
    <name evidence="4" type="ORF">SAMN02910406_00159</name>
</gene>
<feature type="domain" description="DUF6688" evidence="3">
    <location>
        <begin position="248"/>
        <end position="358"/>
    </location>
</feature>
<name>A0A1I1D2Z4_RUMAL</name>
<evidence type="ECO:0000256" key="1">
    <source>
        <dbReference type="SAM" id="Phobius"/>
    </source>
</evidence>
<feature type="transmembrane region" description="Helical" evidence="1">
    <location>
        <begin position="36"/>
        <end position="53"/>
    </location>
</feature>
<organism evidence="4 5">
    <name type="scientific">Ruminococcus albus</name>
    <dbReference type="NCBI Taxonomy" id="1264"/>
    <lineage>
        <taxon>Bacteria</taxon>
        <taxon>Bacillati</taxon>
        <taxon>Bacillota</taxon>
        <taxon>Clostridia</taxon>
        <taxon>Eubacteriales</taxon>
        <taxon>Oscillospiraceae</taxon>
        <taxon>Ruminococcus</taxon>
    </lineage>
</organism>
<sequence>MLGLLIVGIVAFIIPGILTWCNVYNCIADKPKKEKLTSTLTILIGGMLYFLLLDIEFEPAGDWYEVINTLQHHNILSSEYWLIKFIVLFGFIGYFILLYNKASELPPLLSALSIGAVMILNIFQIAYACQLLVNVKGDIDCLLYLYHANILLLSARVIHRHMKEQVELFRNRLTENEDNKTADRLLNKVDSLSKYSILIFIAFFFLVALIELIFVLLGQGFDAPIKAFTETADWTFSKQIPPPPVDYDGHYLCTVAAGGHRKVVKPLRLGTRRNETIVVNRQLCIANAFEELIQVKTPKFHKKIRTFYNTHGYPLSRKITSPARADIIYIIMKPLEWAFLIFLYAFDLRPEQRIARQYKYIEPSKN</sequence>
<keyword evidence="1" id="KW-0472">Membrane</keyword>
<dbReference type="RefSeq" id="WP_074959583.1">
    <property type="nucleotide sequence ID" value="NZ_FOKQ01000001.1"/>
</dbReference>
<evidence type="ECO:0000259" key="3">
    <source>
        <dbReference type="Pfam" id="PF23543"/>
    </source>
</evidence>
<keyword evidence="1" id="KW-1133">Transmembrane helix</keyword>
<feature type="transmembrane region" description="Helical" evidence="1">
    <location>
        <begin position="111"/>
        <end position="133"/>
    </location>
</feature>
<feature type="transmembrane region" description="Helical" evidence="1">
    <location>
        <begin position="195"/>
        <end position="217"/>
    </location>
</feature>
<reference evidence="4 5" key="1">
    <citation type="submission" date="2016-10" db="EMBL/GenBank/DDBJ databases">
        <authorList>
            <person name="de Groot N.N."/>
        </authorList>
    </citation>
    <scope>NUCLEOTIDE SEQUENCE [LARGE SCALE GENOMIC DNA]</scope>
    <source>
        <strain evidence="4 5">AR67</strain>
    </source>
</reference>